<dbReference type="Pfam" id="PF00640">
    <property type="entry name" value="PID"/>
    <property type="match status" value="1"/>
</dbReference>
<evidence type="ECO:0000313" key="8">
    <source>
        <dbReference type="Proteomes" id="UP000518266"/>
    </source>
</evidence>
<feature type="compositionally biased region" description="Polar residues" evidence="4">
    <location>
        <begin position="722"/>
        <end position="733"/>
    </location>
</feature>
<reference evidence="7 8" key="1">
    <citation type="submission" date="2020-03" db="EMBL/GenBank/DDBJ databases">
        <title>Dissostichus mawsoni Genome sequencing and assembly.</title>
        <authorList>
            <person name="Park H."/>
        </authorList>
    </citation>
    <scope>NUCLEOTIDE SEQUENCE [LARGE SCALE GENOMIC DNA]</scope>
    <source>
        <strain evidence="7">DM0001</strain>
        <tissue evidence="7">Muscle</tissue>
    </source>
</reference>
<dbReference type="Pfam" id="PF00566">
    <property type="entry name" value="RabGAP-TBC"/>
    <property type="match status" value="1"/>
</dbReference>
<gene>
    <name evidence="7" type="ORF">F7725_005480</name>
</gene>
<comment type="caution">
    <text evidence="7">The sequence shown here is derived from an EMBL/GenBank/DDBJ whole genome shotgun (WGS) entry which is preliminary data.</text>
</comment>
<dbReference type="PANTHER" id="PTHR47219:SF18">
    <property type="entry name" value="TBC1 DOMAIN FAMILY MEMBER 1 ISOFORM X1"/>
    <property type="match status" value="1"/>
</dbReference>
<dbReference type="CDD" id="cd01269">
    <property type="entry name" value="PTB_TBC1D1_like"/>
    <property type="match status" value="1"/>
</dbReference>
<dbReference type="GO" id="GO:0005096">
    <property type="term" value="F:GTPase activator activity"/>
    <property type="evidence" value="ECO:0007669"/>
    <property type="project" value="UniProtKB-KW"/>
</dbReference>
<dbReference type="FunFam" id="1.10.472.80:FF:000003">
    <property type="entry name" value="Putative TBC1 domain family member 1"/>
    <property type="match status" value="1"/>
</dbReference>
<feature type="compositionally biased region" description="Basic and acidic residues" evidence="4">
    <location>
        <begin position="1412"/>
        <end position="1426"/>
    </location>
</feature>
<evidence type="ECO:0000259" key="6">
    <source>
        <dbReference type="PROSITE" id="PS50086"/>
    </source>
</evidence>
<dbReference type="InterPro" id="IPR000195">
    <property type="entry name" value="Rab-GAP-TBC_dom"/>
</dbReference>
<sequence length="1462" mass="162858">MSKVKHQHRYVRTRSPCILWRACMQHALAMSHLRTERREVGGGRRLRLAPPAMEGLYFEVKPRRDEPSSPLSSEKPPSNLTSNHRSCPSLSHRNSSTLCPRKLSSTRKRISPQGEKVEEEGEEEDEEIRYKLILIGSLPVHHLTTMAMLPWVVAEISKCRPAERNVGAGLRSGRQVDPSTRNQTVFLCVSALRVRCVSVLGEGVVWDPLTHTVLFECRPHQVTKLIHNSQEPSSFGCLVRDAPNYSCYVFQCQDSTKKGEPRRSNRSDLAFVKFMADGMKARLQRLKLFNIKQEQKDVPEIISTLRQAGKSSARSDDIAPISNKSSSGGSDSSETSFSSVSTTTTSVATCAALSPTAFSKKFEVLFCGRVSVAHKKAPPALIDECIEKFSQLQGSGREDKGGNSGALGGLRKALSFQSNGLGSSDVDNGAAGSPTAGKRPVLFKRDPSFPCLQALDENGLSPEISHTNTTDTHTHSAGVQCLSLQENRTMLFTVGRSQIFLVSPDTKKVAIEKSFKEISFCSQGIHHVDHFGFICRETVEGGSCHFVCYIFQCTDETLVDEIMLTLKQAFSVAALLQNAKTQSQQCDSCPMQQLHRLCERVEGLSPSKTKLELQRHLATLDNEEQASVFENTMRARPKSDQEENELVMASLRNLYEEKQKSHQHLLPGDRRVSEEAAPAPVEAQQSSSRQRLEQFKSRAKRSLTESLEGIWKGSSKARAQRDNSLGSDSGSSICTVNSSQDQACLDDPLPASSQLRPTSPLKCHNSTGDLNLLDSSLTLSPSSSSLPGEAQPQGFRRRASTFSHPPTPSSEEYSPVFTQTNSPQNPTAATKPKLVRHYSVSTDTPHQSKDVAALSIPNEACGMWESPQRGHRHSWRQQIFLRVATPQKNTESNELGESCLEGGRVCMGQGVGGNGDLSMRLVPEERTKKSKEDLRELWRKAILQQILLQRMERENQKLQDTESDLQNKRLKLDYEEITPCLKDVTLVWEKMLGTPGRAKVKFDSDTIHAAVAQGNIEARFGSFCPNNTCSGRRSVPTTCQHTPYKELLKQLTTQQHAILIDLGRTFPTHPYFQAQLGAGQLSLYNLLKAYSLLDPELFFFHFVFVCVSPPLDDGLNGTVIQFIFVVVIVGGLLPGPVLHCGVLLLHLGEEDAFYMLKFLMYDVGLRKQYRPDMIILQIQMYQLSRLLHDYHRDLYSHLEQQEIGPSLYATPWFLTAFASHFPLGFVARVFDMLFLQGSEVIFKVAMSLLGSHKPLILQHESLESIVDFIKTTLPNLGLVQMEKTINQVCQMDVSKQLQAYEVEYHVLQDELLDTPPSLNQHQRTAQLERTNQSLRQQNLDLREELQVSQARVCSLQGRVEALSQSEVLLTEHVSALEEEKKQLVSTVQHLQDILTSLGIHSTPDGQTLPPPSERHTVTATEEREGGGEQDCGLPSPPVGSSRGFITTSEYVPNDNVDWRSSL</sequence>
<dbReference type="Gene3D" id="1.10.472.80">
    <property type="entry name" value="Ypt/Rab-GAP domain of gyp1p, domain 3"/>
    <property type="match status" value="1"/>
</dbReference>
<feature type="domain" description="PID" evidence="5">
    <location>
        <begin position="494"/>
        <end position="573"/>
    </location>
</feature>
<feature type="region of interest" description="Disordered" evidence="4">
    <location>
        <begin position="312"/>
        <end position="338"/>
    </location>
</feature>
<dbReference type="CDD" id="cd00934">
    <property type="entry name" value="PTB"/>
    <property type="match status" value="1"/>
</dbReference>
<feature type="region of interest" description="Disordered" evidence="4">
    <location>
        <begin position="1399"/>
        <end position="1448"/>
    </location>
</feature>
<proteinExistence type="predicted"/>
<feature type="region of interest" description="Disordered" evidence="4">
    <location>
        <begin position="624"/>
        <end position="644"/>
    </location>
</feature>
<dbReference type="Gene3D" id="1.10.8.270">
    <property type="entry name" value="putative rabgap domain of human tbc1 domain family member 14 like domains"/>
    <property type="match status" value="1"/>
</dbReference>
<evidence type="ECO:0008006" key="9">
    <source>
        <dbReference type="Google" id="ProtNLM"/>
    </source>
</evidence>
<evidence type="ECO:0000256" key="4">
    <source>
        <dbReference type="SAM" id="MobiDB-lite"/>
    </source>
</evidence>
<dbReference type="OrthoDB" id="295078at2759"/>
<keyword evidence="3" id="KW-0175">Coiled coil</keyword>
<dbReference type="SMART" id="SM00164">
    <property type="entry name" value="TBC"/>
    <property type="match status" value="1"/>
</dbReference>
<feature type="coiled-coil region" evidence="3">
    <location>
        <begin position="1324"/>
        <end position="1393"/>
    </location>
</feature>
<evidence type="ECO:0000256" key="2">
    <source>
        <dbReference type="ARBA" id="ARBA00022553"/>
    </source>
</evidence>
<keyword evidence="1" id="KW-0343">GTPase activation</keyword>
<dbReference type="Gene3D" id="1.10.10.2750">
    <property type="match status" value="1"/>
</dbReference>
<dbReference type="PANTHER" id="PTHR47219">
    <property type="entry name" value="RAB GTPASE-ACTIVATING PROTEIN 1-LIKE"/>
    <property type="match status" value="1"/>
</dbReference>
<dbReference type="SUPFAM" id="SSF50729">
    <property type="entry name" value="PH domain-like"/>
    <property type="match status" value="2"/>
</dbReference>
<accession>A0A7J5YRP3</accession>
<feature type="coiled-coil region" evidence="3">
    <location>
        <begin position="944"/>
        <end position="971"/>
    </location>
</feature>
<keyword evidence="2" id="KW-0597">Phosphoprotein</keyword>
<feature type="compositionally biased region" description="Low complexity" evidence="4">
    <location>
        <begin position="675"/>
        <end position="688"/>
    </location>
</feature>
<feature type="region of interest" description="Disordered" evidence="4">
    <location>
        <begin position="57"/>
        <end position="122"/>
    </location>
</feature>
<dbReference type="SMART" id="SM00462">
    <property type="entry name" value="PTB"/>
    <property type="match status" value="2"/>
</dbReference>
<dbReference type="FunFam" id="1.10.10.2750:FF:000002">
    <property type="entry name" value="TBC1 domain family member 4"/>
    <property type="match status" value="1"/>
</dbReference>
<dbReference type="Proteomes" id="UP000518266">
    <property type="component" value="Unassembled WGS sequence"/>
</dbReference>
<protein>
    <recommendedName>
        <fullName evidence="9">TBC1 domain family member 1</fullName>
    </recommendedName>
</protein>
<keyword evidence="8" id="KW-1185">Reference proteome</keyword>
<dbReference type="InterPro" id="IPR050302">
    <property type="entry name" value="Rab_GAP_TBC_domain"/>
</dbReference>
<dbReference type="Gene3D" id="2.30.29.30">
    <property type="entry name" value="Pleckstrin-homology domain (PH domain)/Phosphotyrosine-binding domain (PTB)"/>
    <property type="match status" value="2"/>
</dbReference>
<feature type="compositionally biased region" description="Low complexity" evidence="4">
    <location>
        <begin position="322"/>
        <end position="338"/>
    </location>
</feature>
<feature type="domain" description="Rab-GAP TBC" evidence="6">
    <location>
        <begin position="1034"/>
        <end position="1237"/>
    </location>
</feature>
<feature type="compositionally biased region" description="Low complexity" evidence="4">
    <location>
        <begin position="765"/>
        <end position="788"/>
    </location>
</feature>
<feature type="compositionally biased region" description="Polar residues" evidence="4">
    <location>
        <begin position="79"/>
        <end position="98"/>
    </location>
</feature>
<feature type="region of interest" description="Disordered" evidence="4">
    <location>
        <begin position="712"/>
        <end position="733"/>
    </location>
</feature>
<evidence type="ECO:0000256" key="3">
    <source>
        <dbReference type="SAM" id="Coils"/>
    </source>
</evidence>
<evidence type="ECO:0000259" key="5">
    <source>
        <dbReference type="PROSITE" id="PS01179"/>
    </source>
</evidence>
<dbReference type="PROSITE" id="PS50086">
    <property type="entry name" value="TBC_RABGAP"/>
    <property type="match status" value="1"/>
</dbReference>
<dbReference type="EMBL" id="JAAKFY010000009">
    <property type="protein sequence ID" value="KAF3852125.1"/>
    <property type="molecule type" value="Genomic_DNA"/>
</dbReference>
<feature type="region of interest" description="Disordered" evidence="4">
    <location>
        <begin position="658"/>
        <end position="700"/>
    </location>
</feature>
<feature type="region of interest" description="Disordered" evidence="4">
    <location>
        <begin position="745"/>
        <end position="848"/>
    </location>
</feature>
<evidence type="ECO:0000256" key="1">
    <source>
        <dbReference type="ARBA" id="ARBA00022468"/>
    </source>
</evidence>
<organism evidence="7 8">
    <name type="scientific">Dissostichus mawsoni</name>
    <name type="common">Antarctic cod</name>
    <dbReference type="NCBI Taxonomy" id="36200"/>
    <lineage>
        <taxon>Eukaryota</taxon>
        <taxon>Metazoa</taxon>
        <taxon>Chordata</taxon>
        <taxon>Craniata</taxon>
        <taxon>Vertebrata</taxon>
        <taxon>Euteleostomi</taxon>
        <taxon>Actinopterygii</taxon>
        <taxon>Neopterygii</taxon>
        <taxon>Teleostei</taxon>
        <taxon>Neoteleostei</taxon>
        <taxon>Acanthomorphata</taxon>
        <taxon>Eupercaria</taxon>
        <taxon>Perciformes</taxon>
        <taxon>Notothenioidei</taxon>
        <taxon>Nototheniidae</taxon>
        <taxon>Dissostichus</taxon>
    </lineage>
</organism>
<feature type="compositionally biased region" description="Low complexity" evidence="4">
    <location>
        <begin position="68"/>
        <end position="78"/>
    </location>
</feature>
<evidence type="ECO:0000313" key="7">
    <source>
        <dbReference type="EMBL" id="KAF3852125.1"/>
    </source>
</evidence>
<dbReference type="InterPro" id="IPR006020">
    <property type="entry name" value="PTB/PI_dom"/>
</dbReference>
<dbReference type="SUPFAM" id="SSF47923">
    <property type="entry name" value="Ypt/Rab-GAP domain of gyp1p"/>
    <property type="match status" value="2"/>
</dbReference>
<dbReference type="PROSITE" id="PS01179">
    <property type="entry name" value="PID"/>
    <property type="match status" value="1"/>
</dbReference>
<feature type="compositionally biased region" description="Polar residues" evidence="4">
    <location>
        <begin position="800"/>
        <end position="828"/>
    </location>
</feature>
<dbReference type="Pfam" id="PF11830">
    <property type="entry name" value="DUF3350"/>
    <property type="match status" value="1"/>
</dbReference>
<dbReference type="InterPro" id="IPR011993">
    <property type="entry name" value="PH-like_dom_sf"/>
</dbReference>
<name>A0A7J5YRP3_DISMA</name>
<dbReference type="InterPro" id="IPR035969">
    <property type="entry name" value="Rab-GAP_TBC_sf"/>
</dbReference>
<dbReference type="InterPro" id="IPR021785">
    <property type="entry name" value="DUF3350"/>
</dbReference>